<feature type="transmembrane region" description="Helical" evidence="7">
    <location>
        <begin position="222"/>
        <end position="240"/>
    </location>
</feature>
<dbReference type="InterPro" id="IPR018383">
    <property type="entry name" value="UPF0324_pro"/>
</dbReference>
<dbReference type="PANTHER" id="PTHR30106:SF2">
    <property type="entry name" value="UPF0324 INNER MEMBRANE PROTEIN YEIH"/>
    <property type="match status" value="1"/>
</dbReference>
<dbReference type="PANTHER" id="PTHR30106">
    <property type="entry name" value="INNER MEMBRANE PROTEIN YEIH-RELATED"/>
    <property type="match status" value="1"/>
</dbReference>
<feature type="transmembrane region" description="Helical" evidence="7">
    <location>
        <begin position="279"/>
        <end position="300"/>
    </location>
</feature>
<feature type="transmembrane region" description="Helical" evidence="7">
    <location>
        <begin position="157"/>
        <end position="178"/>
    </location>
</feature>
<dbReference type="AlphaFoldDB" id="A0A0M4LFI2"/>
<evidence type="ECO:0000256" key="7">
    <source>
        <dbReference type="SAM" id="Phobius"/>
    </source>
</evidence>
<evidence type="ECO:0000256" key="5">
    <source>
        <dbReference type="ARBA" id="ARBA00022989"/>
    </source>
</evidence>
<feature type="transmembrane region" description="Helical" evidence="7">
    <location>
        <begin position="121"/>
        <end position="145"/>
    </location>
</feature>
<evidence type="ECO:0000256" key="3">
    <source>
        <dbReference type="ARBA" id="ARBA00022475"/>
    </source>
</evidence>
<evidence type="ECO:0000256" key="6">
    <source>
        <dbReference type="ARBA" id="ARBA00023136"/>
    </source>
</evidence>
<dbReference type="STRING" id="1125411.W908_01140"/>
<comment type="similarity">
    <text evidence="2">Belongs to the UPF0324 family.</text>
</comment>
<dbReference type="Proteomes" id="UP000068905">
    <property type="component" value="Chromosome"/>
</dbReference>
<organism evidence="8 9">
    <name type="scientific">Candidatus Pseudothioglobus singularis PS1</name>
    <dbReference type="NCBI Taxonomy" id="1125411"/>
    <lineage>
        <taxon>Bacteria</taxon>
        <taxon>Pseudomonadati</taxon>
        <taxon>Pseudomonadota</taxon>
        <taxon>Gammaproteobacteria</taxon>
        <taxon>Candidatus Pseudothioglobaceae</taxon>
        <taxon>Candidatus Pseudothioglobus</taxon>
    </lineage>
</organism>
<name>A0A0M4LFI2_9GAMM</name>
<feature type="transmembrane region" description="Helical" evidence="7">
    <location>
        <begin position="190"/>
        <end position="210"/>
    </location>
</feature>
<evidence type="ECO:0000313" key="9">
    <source>
        <dbReference type="Proteomes" id="UP000068905"/>
    </source>
</evidence>
<evidence type="ECO:0000313" key="8">
    <source>
        <dbReference type="EMBL" id="ALE01327.1"/>
    </source>
</evidence>
<comment type="subcellular location">
    <subcellularLocation>
        <location evidence="1">Cell membrane</location>
        <topology evidence="1">Multi-pass membrane protein</topology>
    </subcellularLocation>
</comment>
<gene>
    <name evidence="8" type="ORF">W908_01140</name>
</gene>
<keyword evidence="9" id="KW-1185">Reference proteome</keyword>
<keyword evidence="6 7" id="KW-0472">Membrane</keyword>
<dbReference type="Pfam" id="PF03601">
    <property type="entry name" value="Cons_hypoth698"/>
    <property type="match status" value="1"/>
</dbReference>
<accession>A0A0M4LFI2</accession>
<feature type="transmembrane region" description="Helical" evidence="7">
    <location>
        <begin position="38"/>
        <end position="55"/>
    </location>
</feature>
<dbReference type="PATRIC" id="fig|1125411.7.peg.225"/>
<sequence length="335" mass="35487">MKSALLNIQNRLNILSPGLIVVGTIAAAAGFLSLHYKAPVMLFALLIGIAFNFLSSDERCAPGIEFSSKKILRFGVALLGFRVTLDQILGLGTNALLFVPILVLLSIGVSWLIARLMGRRHLFALLTASAVAICGAAAALAVASVFPNWKDRHRDTLFVVVCVTSLSTIAMIIYPILFSMAEFSEVEIGILIGSTIHDVAQVVGAGYAVSNETGDIATFIKLLRISMLPIIVIVIAILLKRGDATSNISPKAFPWFALAFAMCLVINSSGFIPSILSEFLAGVSQWSLVFAIAGLGVTTSLKSMMELGGKSIALLVLQTLALLAIAVIAVSTELI</sequence>
<dbReference type="OrthoDB" id="9805703at2"/>
<protein>
    <submittedName>
        <fullName evidence="8">Membrane protein</fullName>
    </submittedName>
</protein>
<reference evidence="8 9" key="1">
    <citation type="journal article" date="2015" name="Genome Announc.">
        <title>Genome Sequence of 'Candidatus Thioglobus singularis' Strain PS1, a Mixotroph from the SUP05 Clade of Marine Gammaproteobacteria.</title>
        <authorList>
            <person name="Marshall K.T."/>
            <person name="Morris R.M."/>
        </authorList>
    </citation>
    <scope>NUCLEOTIDE SEQUENCE [LARGE SCALE GENOMIC DNA]</scope>
    <source>
        <strain evidence="8 9">PS1</strain>
    </source>
</reference>
<evidence type="ECO:0000256" key="2">
    <source>
        <dbReference type="ARBA" id="ARBA00007977"/>
    </source>
</evidence>
<dbReference type="EMBL" id="CP006911">
    <property type="protein sequence ID" value="ALE01327.1"/>
    <property type="molecule type" value="Genomic_DNA"/>
</dbReference>
<feature type="transmembrane region" description="Helical" evidence="7">
    <location>
        <begin position="312"/>
        <end position="332"/>
    </location>
</feature>
<feature type="transmembrane region" description="Helical" evidence="7">
    <location>
        <begin position="95"/>
        <end position="114"/>
    </location>
</feature>
<dbReference type="RefSeq" id="WP_053819611.1">
    <property type="nucleotide sequence ID" value="NZ_CP006911.1"/>
</dbReference>
<keyword evidence="5 7" id="KW-1133">Transmembrane helix</keyword>
<dbReference type="GO" id="GO:0005886">
    <property type="term" value="C:plasma membrane"/>
    <property type="evidence" value="ECO:0007669"/>
    <property type="project" value="UniProtKB-SubCell"/>
</dbReference>
<proteinExistence type="inferred from homology"/>
<feature type="transmembrane region" description="Helical" evidence="7">
    <location>
        <begin position="12"/>
        <end position="32"/>
    </location>
</feature>
<keyword evidence="4 7" id="KW-0812">Transmembrane</keyword>
<evidence type="ECO:0000256" key="4">
    <source>
        <dbReference type="ARBA" id="ARBA00022692"/>
    </source>
</evidence>
<feature type="transmembrane region" description="Helical" evidence="7">
    <location>
        <begin position="252"/>
        <end position="273"/>
    </location>
</feature>
<keyword evidence="3" id="KW-1003">Cell membrane</keyword>
<dbReference type="KEGG" id="tsn:W908_01140"/>
<evidence type="ECO:0000256" key="1">
    <source>
        <dbReference type="ARBA" id="ARBA00004651"/>
    </source>
</evidence>